<dbReference type="EMBL" id="ABOX02000002">
    <property type="protein sequence ID" value="EEF63187.1"/>
    <property type="molecule type" value="Genomic_DNA"/>
</dbReference>
<evidence type="ECO:0000256" key="3">
    <source>
        <dbReference type="PROSITE-ProRule" id="PRU00169"/>
    </source>
</evidence>
<dbReference type="SUPFAM" id="SSF52172">
    <property type="entry name" value="CheY-like"/>
    <property type="match status" value="1"/>
</dbReference>
<dbReference type="SMART" id="SM00421">
    <property type="entry name" value="HTH_LUXR"/>
    <property type="match status" value="1"/>
</dbReference>
<dbReference type="GO" id="GO:0003677">
    <property type="term" value="F:DNA binding"/>
    <property type="evidence" value="ECO:0007669"/>
    <property type="project" value="UniProtKB-KW"/>
</dbReference>
<dbReference type="PRINTS" id="PR00038">
    <property type="entry name" value="HTHLUXR"/>
</dbReference>
<evidence type="ECO:0000313" key="7">
    <source>
        <dbReference type="Proteomes" id="UP000003688"/>
    </source>
</evidence>
<feature type="domain" description="HTH luxR-type" evidence="4">
    <location>
        <begin position="147"/>
        <end position="211"/>
    </location>
</feature>
<evidence type="ECO:0000256" key="2">
    <source>
        <dbReference type="ARBA" id="ARBA00023125"/>
    </source>
</evidence>
<dbReference type="PROSITE" id="PS50043">
    <property type="entry name" value="HTH_LUXR_2"/>
    <property type="match status" value="1"/>
</dbReference>
<dbReference type="PROSITE" id="PS50110">
    <property type="entry name" value="RESPONSE_REGULATORY"/>
    <property type="match status" value="1"/>
</dbReference>
<keyword evidence="1 3" id="KW-0597">Phosphoprotein</keyword>
<dbReference type="PANTHER" id="PTHR43214">
    <property type="entry name" value="TWO-COMPONENT RESPONSE REGULATOR"/>
    <property type="match status" value="1"/>
</dbReference>
<dbReference type="Proteomes" id="UP000003688">
    <property type="component" value="Unassembled WGS sequence"/>
</dbReference>
<dbReference type="GO" id="GO:0000160">
    <property type="term" value="P:phosphorelay signal transduction system"/>
    <property type="evidence" value="ECO:0007669"/>
    <property type="project" value="InterPro"/>
</dbReference>
<dbReference type="InterPro" id="IPR016032">
    <property type="entry name" value="Sig_transdc_resp-reg_C-effctor"/>
</dbReference>
<evidence type="ECO:0000256" key="1">
    <source>
        <dbReference type="ARBA" id="ARBA00022553"/>
    </source>
</evidence>
<dbReference type="PROSITE" id="PS00622">
    <property type="entry name" value="HTH_LUXR_1"/>
    <property type="match status" value="1"/>
</dbReference>
<dbReference type="Pfam" id="PF00196">
    <property type="entry name" value="GerE"/>
    <property type="match status" value="1"/>
</dbReference>
<accession>B9XB02</accession>
<comment type="caution">
    <text evidence="6">The sequence shown here is derived from an EMBL/GenBank/DDBJ whole genome shotgun (WGS) entry which is preliminary data.</text>
</comment>
<dbReference type="CDD" id="cd17535">
    <property type="entry name" value="REC_NarL-like"/>
    <property type="match status" value="1"/>
</dbReference>
<sequence length="211" mass="23164">MSKVITVSIVDDQQDIRENIAGYVGGTKGFSCLSSYASAEEALPKLAKDKPDVILMDINLGGMSGIECVRQLKPKIPTTQIVMLTVFEDTEKIFSALAAGASGYLLKRMPPSKLLDAIREVNEGGSPMSAPIARKVVESLQATRPPKPDDTAELSPREREVLEGLAEGCAYKQIADKLGVSIHTVRNYIRRIYEKLHVRSSSQAVARYYRH</sequence>
<dbReference type="SMART" id="SM00448">
    <property type="entry name" value="REC"/>
    <property type="match status" value="1"/>
</dbReference>
<proteinExistence type="predicted"/>
<dbReference type="Gene3D" id="3.40.50.2300">
    <property type="match status" value="1"/>
</dbReference>
<feature type="modified residue" description="4-aspartylphosphate" evidence="3">
    <location>
        <position position="57"/>
    </location>
</feature>
<dbReference type="AlphaFoldDB" id="B9XB02"/>
<dbReference type="RefSeq" id="WP_007413000.1">
    <property type="nucleotide sequence ID" value="NZ_ABOX02000002.1"/>
</dbReference>
<evidence type="ECO:0000259" key="4">
    <source>
        <dbReference type="PROSITE" id="PS50043"/>
    </source>
</evidence>
<dbReference type="InterPro" id="IPR011006">
    <property type="entry name" value="CheY-like_superfamily"/>
</dbReference>
<dbReference type="InterPro" id="IPR058245">
    <property type="entry name" value="NreC/VraR/RcsB-like_REC"/>
</dbReference>
<dbReference type="PANTHER" id="PTHR43214:SF43">
    <property type="entry name" value="TWO-COMPONENT RESPONSE REGULATOR"/>
    <property type="match status" value="1"/>
</dbReference>
<dbReference type="STRING" id="320771.Cflav_PD5822"/>
<keyword evidence="7" id="KW-1185">Reference proteome</keyword>
<dbReference type="GO" id="GO:0006355">
    <property type="term" value="P:regulation of DNA-templated transcription"/>
    <property type="evidence" value="ECO:0007669"/>
    <property type="project" value="InterPro"/>
</dbReference>
<evidence type="ECO:0000259" key="5">
    <source>
        <dbReference type="PROSITE" id="PS50110"/>
    </source>
</evidence>
<dbReference type="InterPro" id="IPR000792">
    <property type="entry name" value="Tscrpt_reg_LuxR_C"/>
</dbReference>
<evidence type="ECO:0000313" key="6">
    <source>
        <dbReference type="EMBL" id="EEF63187.1"/>
    </source>
</evidence>
<dbReference type="CDD" id="cd06170">
    <property type="entry name" value="LuxR_C_like"/>
    <property type="match status" value="1"/>
</dbReference>
<organism evidence="6 7">
    <name type="scientific">Pedosphaera parvula (strain Ellin514)</name>
    <dbReference type="NCBI Taxonomy" id="320771"/>
    <lineage>
        <taxon>Bacteria</taxon>
        <taxon>Pseudomonadati</taxon>
        <taxon>Verrucomicrobiota</taxon>
        <taxon>Pedosphaerae</taxon>
        <taxon>Pedosphaerales</taxon>
        <taxon>Pedosphaeraceae</taxon>
        <taxon>Pedosphaera</taxon>
    </lineage>
</organism>
<gene>
    <name evidence="6" type="ORF">Cflav_PD5822</name>
</gene>
<dbReference type="InterPro" id="IPR039420">
    <property type="entry name" value="WalR-like"/>
</dbReference>
<dbReference type="OrthoDB" id="9797341at2"/>
<dbReference type="SUPFAM" id="SSF46894">
    <property type="entry name" value="C-terminal effector domain of the bipartite response regulators"/>
    <property type="match status" value="1"/>
</dbReference>
<dbReference type="InterPro" id="IPR001789">
    <property type="entry name" value="Sig_transdc_resp-reg_receiver"/>
</dbReference>
<feature type="domain" description="Response regulatory" evidence="5">
    <location>
        <begin position="6"/>
        <end position="122"/>
    </location>
</feature>
<reference evidence="6 7" key="1">
    <citation type="journal article" date="2011" name="J. Bacteriol.">
        <title>Genome sequence of 'Pedosphaera parvula' Ellin514, an aerobic Verrucomicrobial isolate from pasture soil.</title>
        <authorList>
            <person name="Kant R."/>
            <person name="van Passel M.W."/>
            <person name="Sangwan P."/>
            <person name="Palva A."/>
            <person name="Lucas S."/>
            <person name="Copeland A."/>
            <person name="Lapidus A."/>
            <person name="Glavina Del Rio T."/>
            <person name="Dalin E."/>
            <person name="Tice H."/>
            <person name="Bruce D."/>
            <person name="Goodwin L."/>
            <person name="Pitluck S."/>
            <person name="Chertkov O."/>
            <person name="Larimer F.W."/>
            <person name="Land M.L."/>
            <person name="Hauser L."/>
            <person name="Brettin T.S."/>
            <person name="Detter J.C."/>
            <person name="Han S."/>
            <person name="de Vos W.M."/>
            <person name="Janssen P.H."/>
            <person name="Smidt H."/>
        </authorList>
    </citation>
    <scope>NUCLEOTIDE SEQUENCE [LARGE SCALE GENOMIC DNA]</scope>
    <source>
        <strain evidence="6 7">Ellin514</strain>
    </source>
</reference>
<keyword evidence="2" id="KW-0238">DNA-binding</keyword>
<protein>
    <submittedName>
        <fullName evidence="6">Two component transcriptional regulator, LuxR family</fullName>
    </submittedName>
</protein>
<name>B9XB02_PEDPL</name>
<dbReference type="Pfam" id="PF00072">
    <property type="entry name" value="Response_reg"/>
    <property type="match status" value="1"/>
</dbReference>